<protein>
    <submittedName>
        <fullName evidence="2">Putative secreted protein</fullName>
    </submittedName>
</protein>
<name>A0A6B0TRX0_IXORI</name>
<sequence>MRRYRRHLAPFYAIFVCTATTSECSSSSSQSLPTTPMCSSEIVTGTMGTNLLPHSSTTYPFVVSALERAK</sequence>
<feature type="chain" id="PRO_5025669600" evidence="1">
    <location>
        <begin position="25"/>
        <end position="70"/>
    </location>
</feature>
<evidence type="ECO:0000256" key="1">
    <source>
        <dbReference type="SAM" id="SignalP"/>
    </source>
</evidence>
<keyword evidence="1" id="KW-0732">Signal</keyword>
<proteinExistence type="predicted"/>
<organism evidence="2">
    <name type="scientific">Ixodes ricinus</name>
    <name type="common">Common tick</name>
    <name type="synonym">Acarus ricinus</name>
    <dbReference type="NCBI Taxonomy" id="34613"/>
    <lineage>
        <taxon>Eukaryota</taxon>
        <taxon>Metazoa</taxon>
        <taxon>Ecdysozoa</taxon>
        <taxon>Arthropoda</taxon>
        <taxon>Chelicerata</taxon>
        <taxon>Arachnida</taxon>
        <taxon>Acari</taxon>
        <taxon>Parasitiformes</taxon>
        <taxon>Ixodida</taxon>
        <taxon>Ixodoidea</taxon>
        <taxon>Ixodidae</taxon>
        <taxon>Ixodinae</taxon>
        <taxon>Ixodes</taxon>
    </lineage>
</organism>
<feature type="signal peptide" evidence="1">
    <location>
        <begin position="1"/>
        <end position="24"/>
    </location>
</feature>
<evidence type="ECO:0000313" key="2">
    <source>
        <dbReference type="EMBL" id="MXU82612.1"/>
    </source>
</evidence>
<accession>A0A6B0TRX0</accession>
<dbReference type="AlphaFoldDB" id="A0A6B0TRX0"/>
<reference evidence="2" key="1">
    <citation type="submission" date="2019-12" db="EMBL/GenBank/DDBJ databases">
        <title>An insight into the sialome of adult female Ixodes ricinus ticks feeding for 6 days.</title>
        <authorList>
            <person name="Perner J."/>
            <person name="Ribeiro J.M.C."/>
        </authorList>
    </citation>
    <scope>NUCLEOTIDE SEQUENCE</scope>
    <source>
        <strain evidence="2">Semi-engorged</strain>
        <tissue evidence="2">Salivary glands</tissue>
    </source>
</reference>
<dbReference type="EMBL" id="GIFC01000529">
    <property type="protein sequence ID" value="MXU82612.1"/>
    <property type="molecule type" value="Transcribed_RNA"/>
</dbReference>